<organism evidence="4 5">
    <name type="scientific">Talaromyces amestolkiae</name>
    <dbReference type="NCBI Taxonomy" id="1196081"/>
    <lineage>
        <taxon>Eukaryota</taxon>
        <taxon>Fungi</taxon>
        <taxon>Dikarya</taxon>
        <taxon>Ascomycota</taxon>
        <taxon>Pezizomycotina</taxon>
        <taxon>Eurotiomycetes</taxon>
        <taxon>Eurotiomycetidae</taxon>
        <taxon>Eurotiales</taxon>
        <taxon>Trichocomaceae</taxon>
        <taxon>Talaromyces</taxon>
        <taxon>Talaromyces sect. Talaromyces</taxon>
    </lineage>
</organism>
<evidence type="ECO:0000256" key="1">
    <source>
        <dbReference type="PROSITE-ProRule" id="PRU00094"/>
    </source>
</evidence>
<dbReference type="Proteomes" id="UP000249363">
    <property type="component" value="Unassembled WGS sequence"/>
</dbReference>
<reference evidence="4 5" key="1">
    <citation type="journal article" date="2017" name="Biotechnol. Biofuels">
        <title>Differential beta-glucosidase expression as a function of carbon source availability in Talaromyces amestolkiae: a genomic and proteomic approach.</title>
        <authorList>
            <person name="de Eugenio L.I."/>
            <person name="Mendez-Liter J.A."/>
            <person name="Nieto-Dominguez M."/>
            <person name="Alonso L."/>
            <person name="Gil-Munoz J."/>
            <person name="Barriuso J."/>
            <person name="Prieto A."/>
            <person name="Martinez M.J."/>
        </authorList>
    </citation>
    <scope>NUCLEOTIDE SEQUENCE [LARGE SCALE GENOMIC DNA]</scope>
    <source>
        <strain evidence="4 5">CIB</strain>
    </source>
</reference>
<feature type="domain" description="GATA-type" evidence="3">
    <location>
        <begin position="513"/>
        <end position="552"/>
    </location>
</feature>
<sequence>MASVTVSYAVSDGLHDDSTLATIPVLQVEQVSSDDSPYVERDSSDPPEADPSADVAESGLIDDIEDLFLVRYTQEGLVFDDVDEPRGDGIVEDEMVGDRQSVESFRVLVDPSEAHTTIQVSSYGRLNSQGQPFSHTMRSMLESLIAWGPGCDGGPNTGAFLALLSEVESDTDRVLNTYLQAIPRPVQALFEGKHWSVDDLVCLPDARAVSSRGVYMHLFRREYQGELRVMGYVGYSQCIADRIEAHEEIVAEAKSKGRLPEVHRPSRHYQHALHAVDAPCYKTLATFDDSLETKYLILMESLFMILFRTVRFPGYATRWNPRTLYDSLYGLSKSLGIASPLFGLNMALSVYQGMPHPWSHLDLPCVSCQEMTYPSHHLPRGEKTTRRPFDSKDPRRGYLCNSCRSFRNSKRRLPTPEEIEQMRLRAAHLATGAIHDSCQVCGDLFSEIVMESEGYIHRRYMNGKWCCHPCSRFSQDKGRFPTSEELDGRRRRREAPDVTSCEVCNCDLRGARYKRSKDGKWCCDACGTFFRTHGRFKTAEELENQRVQQAMRAVSACQSCHIPFVELRGPRYNIEGRRCCIVCYDFHRKWKRFRNQKEIVQRQRLHAKKRDRCPSA</sequence>
<feature type="region of interest" description="Disordered" evidence="2">
    <location>
        <begin position="31"/>
        <end position="54"/>
    </location>
</feature>
<name>A0A364KZV4_TALAM</name>
<dbReference type="RefSeq" id="XP_040733609.1">
    <property type="nucleotide sequence ID" value="XM_040877545.1"/>
</dbReference>
<evidence type="ECO:0000313" key="5">
    <source>
        <dbReference type="Proteomes" id="UP000249363"/>
    </source>
</evidence>
<dbReference type="GeneID" id="63794321"/>
<evidence type="ECO:0000313" key="4">
    <source>
        <dbReference type="EMBL" id="RAO69093.1"/>
    </source>
</evidence>
<evidence type="ECO:0000259" key="3">
    <source>
        <dbReference type="PROSITE" id="PS50114"/>
    </source>
</evidence>
<accession>A0A364KZV4</accession>
<dbReference type="GO" id="GO:0043565">
    <property type="term" value="F:sequence-specific DNA binding"/>
    <property type="evidence" value="ECO:0007669"/>
    <property type="project" value="InterPro"/>
</dbReference>
<keyword evidence="1" id="KW-0862">Zinc</keyword>
<dbReference type="GO" id="GO:0006355">
    <property type="term" value="P:regulation of DNA-templated transcription"/>
    <property type="evidence" value="ECO:0007669"/>
    <property type="project" value="InterPro"/>
</dbReference>
<gene>
    <name evidence="4" type="ORF">BHQ10_005105</name>
</gene>
<dbReference type="AlphaFoldDB" id="A0A364KZV4"/>
<dbReference type="OrthoDB" id="5386625at2759"/>
<dbReference type="InterPro" id="IPR000679">
    <property type="entry name" value="Znf_GATA"/>
</dbReference>
<comment type="caution">
    <text evidence="4">The sequence shown here is derived from an EMBL/GenBank/DDBJ whole genome shotgun (WGS) entry which is preliminary data.</text>
</comment>
<keyword evidence="1" id="KW-0863">Zinc-finger</keyword>
<protein>
    <recommendedName>
        <fullName evidence="3">GATA-type domain-containing protein</fullName>
    </recommendedName>
</protein>
<keyword evidence="1" id="KW-0479">Metal-binding</keyword>
<dbReference type="PROSITE" id="PS50114">
    <property type="entry name" value="GATA_ZN_FINGER_2"/>
    <property type="match status" value="1"/>
</dbReference>
<keyword evidence="5" id="KW-1185">Reference proteome</keyword>
<proteinExistence type="predicted"/>
<dbReference type="GO" id="GO:0008270">
    <property type="term" value="F:zinc ion binding"/>
    <property type="evidence" value="ECO:0007669"/>
    <property type="project" value="UniProtKB-KW"/>
</dbReference>
<dbReference type="EMBL" id="MIKG01000009">
    <property type="protein sequence ID" value="RAO69093.1"/>
    <property type="molecule type" value="Genomic_DNA"/>
</dbReference>
<evidence type="ECO:0000256" key="2">
    <source>
        <dbReference type="SAM" id="MobiDB-lite"/>
    </source>
</evidence>
<dbReference type="STRING" id="1196081.A0A364KZV4"/>